<evidence type="ECO:0000259" key="5">
    <source>
        <dbReference type="PROSITE" id="PS51294"/>
    </source>
</evidence>
<gene>
    <name evidence="6" type="ORF">ECRASSUSDP1_LOCUS25191</name>
</gene>
<dbReference type="PROSITE" id="PS50090">
    <property type="entry name" value="MYB_LIKE"/>
    <property type="match status" value="1"/>
</dbReference>
<keyword evidence="3" id="KW-0539">Nucleus</keyword>
<dbReference type="NCBIfam" id="TIGR01557">
    <property type="entry name" value="myb_SHAQKYF"/>
    <property type="match status" value="1"/>
</dbReference>
<dbReference type="InterPro" id="IPR001005">
    <property type="entry name" value="SANT/Myb"/>
</dbReference>
<accession>A0AAD1Y2X1</accession>
<evidence type="ECO:0000259" key="4">
    <source>
        <dbReference type="PROSITE" id="PS50090"/>
    </source>
</evidence>
<name>A0AAD1Y2X1_EUPCR</name>
<keyword evidence="1" id="KW-0805">Transcription regulation</keyword>
<comment type="caution">
    <text evidence="6">The sequence shown here is derived from an EMBL/GenBank/DDBJ whole genome shotgun (WGS) entry which is preliminary data.</text>
</comment>
<dbReference type="CDD" id="cd00167">
    <property type="entry name" value="SANT"/>
    <property type="match status" value="1"/>
</dbReference>
<evidence type="ECO:0000256" key="1">
    <source>
        <dbReference type="ARBA" id="ARBA00023015"/>
    </source>
</evidence>
<dbReference type="InterPro" id="IPR017930">
    <property type="entry name" value="Myb_dom"/>
</dbReference>
<dbReference type="Gene3D" id="1.10.10.60">
    <property type="entry name" value="Homeodomain-like"/>
    <property type="match status" value="1"/>
</dbReference>
<evidence type="ECO:0000313" key="7">
    <source>
        <dbReference type="Proteomes" id="UP001295684"/>
    </source>
</evidence>
<dbReference type="SMART" id="SM00717">
    <property type="entry name" value="SANT"/>
    <property type="match status" value="1"/>
</dbReference>
<evidence type="ECO:0000256" key="3">
    <source>
        <dbReference type="ARBA" id="ARBA00023242"/>
    </source>
</evidence>
<feature type="domain" description="Myb-like" evidence="4">
    <location>
        <begin position="33"/>
        <end position="79"/>
    </location>
</feature>
<dbReference type="PANTHER" id="PTHR12802">
    <property type="entry name" value="SWI/SNF COMPLEX-RELATED"/>
    <property type="match status" value="1"/>
</dbReference>
<evidence type="ECO:0000256" key="2">
    <source>
        <dbReference type="ARBA" id="ARBA00023163"/>
    </source>
</evidence>
<dbReference type="PROSITE" id="PS51294">
    <property type="entry name" value="HTH_MYB"/>
    <property type="match status" value="1"/>
</dbReference>
<reference evidence="6" key="1">
    <citation type="submission" date="2023-07" db="EMBL/GenBank/DDBJ databases">
        <authorList>
            <consortium name="AG Swart"/>
            <person name="Singh M."/>
            <person name="Singh A."/>
            <person name="Seah K."/>
            <person name="Emmerich C."/>
        </authorList>
    </citation>
    <scope>NUCLEOTIDE SEQUENCE</scope>
    <source>
        <strain evidence="6">DP1</strain>
    </source>
</reference>
<proteinExistence type="predicted"/>
<feature type="domain" description="HTH myb-type" evidence="5">
    <location>
        <begin position="29"/>
        <end position="83"/>
    </location>
</feature>
<dbReference type="InterPro" id="IPR009057">
    <property type="entry name" value="Homeodomain-like_sf"/>
</dbReference>
<dbReference type="Proteomes" id="UP001295684">
    <property type="component" value="Unassembled WGS sequence"/>
</dbReference>
<organism evidence="6 7">
    <name type="scientific">Euplotes crassus</name>
    <dbReference type="NCBI Taxonomy" id="5936"/>
    <lineage>
        <taxon>Eukaryota</taxon>
        <taxon>Sar</taxon>
        <taxon>Alveolata</taxon>
        <taxon>Ciliophora</taxon>
        <taxon>Intramacronucleata</taxon>
        <taxon>Spirotrichea</taxon>
        <taxon>Hypotrichia</taxon>
        <taxon>Euplotida</taxon>
        <taxon>Euplotidae</taxon>
        <taxon>Moneuplotes</taxon>
    </lineage>
</organism>
<sequence length="352" mass="39771">MEEKKEHQNQYSSKTLVNLSQMTTQCDSIVGKKTGRWSFEEHQTFINCLKKYGKNWVILQEMIPTRTNIQIKSHCQNYLDQIKKDFKTDDPMELVLKNVCDASPIYQSDLPESSQSQVTPLIIDSSEFGCKYNLQHKKKREFKSLVKNMDNTSSPMIRKEGQPYKTGNLDSSERILKKQKVFDKGIGPSSNCNVTTKNMSKCVSSKQNQRSRKADNKSQLKVEKGCSLIGLNKGKITIKADSIQSLLPFEYKLLSDQINMFIPEGPCQINIMPLSQANCGMGSDLVSNQSLTIPGKVKINTNKAEYLGASTFHSSNMLDSRVLYPQEIKEDLESLEAVEIIKQMFCGCSSSN</sequence>
<dbReference type="AlphaFoldDB" id="A0AAD1Y2X1"/>
<dbReference type="GO" id="GO:0003677">
    <property type="term" value="F:DNA binding"/>
    <property type="evidence" value="ECO:0007669"/>
    <property type="project" value="InterPro"/>
</dbReference>
<dbReference type="EMBL" id="CAMPGE010025980">
    <property type="protein sequence ID" value="CAI2383682.1"/>
    <property type="molecule type" value="Genomic_DNA"/>
</dbReference>
<dbReference type="SUPFAM" id="SSF46689">
    <property type="entry name" value="Homeodomain-like"/>
    <property type="match status" value="1"/>
</dbReference>
<protein>
    <submittedName>
        <fullName evidence="6">Uncharacterized protein</fullName>
    </submittedName>
</protein>
<dbReference type="InterPro" id="IPR006447">
    <property type="entry name" value="Myb_dom_plants"/>
</dbReference>
<evidence type="ECO:0000313" key="6">
    <source>
        <dbReference type="EMBL" id="CAI2383682.1"/>
    </source>
</evidence>
<dbReference type="Pfam" id="PF00249">
    <property type="entry name" value="Myb_DNA-binding"/>
    <property type="match status" value="1"/>
</dbReference>
<keyword evidence="2" id="KW-0804">Transcription</keyword>
<keyword evidence="7" id="KW-1185">Reference proteome</keyword>